<dbReference type="EMBL" id="LAZR01001920">
    <property type="protein sequence ID" value="KKN37107.1"/>
    <property type="molecule type" value="Genomic_DNA"/>
</dbReference>
<sequence length="78" mass="8272">MGKPVKIPFPRLGVNKGVGTSEQPYATSSEMNNVRLYDVLNKRARGGQRPGQTPWGDGDLVGGSNQPVVAMCTVSSIV</sequence>
<protein>
    <submittedName>
        <fullName evidence="1">Uncharacterized protein</fullName>
    </submittedName>
</protein>
<gene>
    <name evidence="1" type="ORF">LCGC14_0766970</name>
</gene>
<accession>A0A0F9QJA7</accession>
<organism evidence="1">
    <name type="scientific">marine sediment metagenome</name>
    <dbReference type="NCBI Taxonomy" id="412755"/>
    <lineage>
        <taxon>unclassified sequences</taxon>
        <taxon>metagenomes</taxon>
        <taxon>ecological metagenomes</taxon>
    </lineage>
</organism>
<name>A0A0F9QJA7_9ZZZZ</name>
<evidence type="ECO:0000313" key="1">
    <source>
        <dbReference type="EMBL" id="KKN37107.1"/>
    </source>
</evidence>
<dbReference type="AlphaFoldDB" id="A0A0F9QJA7"/>
<comment type="caution">
    <text evidence="1">The sequence shown here is derived from an EMBL/GenBank/DDBJ whole genome shotgun (WGS) entry which is preliminary data.</text>
</comment>
<proteinExistence type="predicted"/>
<reference evidence="1" key="1">
    <citation type="journal article" date="2015" name="Nature">
        <title>Complex archaea that bridge the gap between prokaryotes and eukaryotes.</title>
        <authorList>
            <person name="Spang A."/>
            <person name="Saw J.H."/>
            <person name="Jorgensen S.L."/>
            <person name="Zaremba-Niedzwiedzka K."/>
            <person name="Martijn J."/>
            <person name="Lind A.E."/>
            <person name="van Eijk R."/>
            <person name="Schleper C."/>
            <person name="Guy L."/>
            <person name="Ettema T.J."/>
        </authorList>
    </citation>
    <scope>NUCLEOTIDE SEQUENCE</scope>
</reference>